<protein>
    <submittedName>
        <fullName evidence="1">Uncharacterized protein</fullName>
    </submittedName>
</protein>
<reference evidence="1 2" key="1">
    <citation type="submission" date="2020-02" db="EMBL/GenBank/DDBJ databases">
        <title>Bacillus aquiflavi sp. nov., isolated from yellow water of strong flavor Chinese baijiu in Yibin region of China.</title>
        <authorList>
            <person name="Xie J."/>
        </authorList>
    </citation>
    <scope>NUCLEOTIDE SEQUENCE [LARGE SCALE GENOMIC DNA]</scope>
    <source>
        <strain evidence="1 2">SA4</strain>
    </source>
</reference>
<name>A0A6M0Q4R0_9BACI</name>
<dbReference type="EMBL" id="JAAIWM010000002">
    <property type="protein sequence ID" value="NEY71376.1"/>
    <property type="molecule type" value="Genomic_DNA"/>
</dbReference>
<organism evidence="1 2">
    <name type="scientific">Bacillus mesophilus</name>
    <dbReference type="NCBI Taxonomy" id="1808955"/>
    <lineage>
        <taxon>Bacteria</taxon>
        <taxon>Bacillati</taxon>
        <taxon>Bacillota</taxon>
        <taxon>Bacilli</taxon>
        <taxon>Bacillales</taxon>
        <taxon>Bacillaceae</taxon>
        <taxon>Bacillus</taxon>
    </lineage>
</organism>
<dbReference type="AlphaFoldDB" id="A0A6M0Q4R0"/>
<gene>
    <name evidence="1" type="ORF">G4D63_06420</name>
</gene>
<dbReference type="RefSeq" id="WP_163178835.1">
    <property type="nucleotide sequence ID" value="NZ_JAAIWM010000002.1"/>
</dbReference>
<keyword evidence="2" id="KW-1185">Reference proteome</keyword>
<comment type="caution">
    <text evidence="1">The sequence shown here is derived from an EMBL/GenBank/DDBJ whole genome shotgun (WGS) entry which is preliminary data.</text>
</comment>
<accession>A0A6M0Q4R0</accession>
<sequence>MRKLIFLVMFTLVSIPQSTEAKSSGEPIVFESDEWTLTLEEAEIKNEEMSKGNENADVFSLRIVNNEGKKHNVTVHTFRKEEGKTFDYGMSLNQTKGTDVKLANEEIINVQHFPVAKNTKEFTVSIMWQNEASDQFYKQDFNVPVRFYKKDFNVPVR</sequence>
<evidence type="ECO:0000313" key="2">
    <source>
        <dbReference type="Proteomes" id="UP000481043"/>
    </source>
</evidence>
<dbReference type="Proteomes" id="UP000481043">
    <property type="component" value="Unassembled WGS sequence"/>
</dbReference>
<proteinExistence type="predicted"/>
<evidence type="ECO:0000313" key="1">
    <source>
        <dbReference type="EMBL" id="NEY71376.1"/>
    </source>
</evidence>